<evidence type="ECO:0000259" key="7">
    <source>
        <dbReference type="PROSITE" id="PS50052"/>
    </source>
</evidence>
<dbReference type="EMBL" id="CAEZTJ010000001">
    <property type="protein sequence ID" value="CAB4558707.1"/>
    <property type="molecule type" value="Genomic_DNA"/>
</dbReference>
<dbReference type="Gene3D" id="3.40.50.300">
    <property type="entry name" value="P-loop containing nucleotide triphosphate hydrolases"/>
    <property type="match status" value="1"/>
</dbReference>
<keyword evidence="6" id="KW-0067">ATP-binding</keyword>
<protein>
    <recommendedName>
        <fullName evidence="2">guanylate kinase</fullName>
        <ecNumber evidence="2">2.7.4.8</ecNumber>
    </recommendedName>
</protein>
<dbReference type="Gene3D" id="1.10.8.50">
    <property type="match status" value="1"/>
</dbReference>
<organism evidence="8">
    <name type="scientific">freshwater metagenome</name>
    <dbReference type="NCBI Taxonomy" id="449393"/>
    <lineage>
        <taxon>unclassified sequences</taxon>
        <taxon>metagenomes</taxon>
        <taxon>ecological metagenomes</taxon>
    </lineage>
</organism>
<proteinExistence type="inferred from homology"/>
<dbReference type="InterPro" id="IPR008144">
    <property type="entry name" value="Guanylate_kin-like_dom"/>
</dbReference>
<dbReference type="NCBIfam" id="NF041260">
    <property type="entry name" value="actino_IHF"/>
    <property type="match status" value="1"/>
</dbReference>
<keyword evidence="5" id="KW-0418">Kinase</keyword>
<dbReference type="FunFam" id="3.30.63.10:FF:000002">
    <property type="entry name" value="Guanylate kinase 1"/>
    <property type="match status" value="1"/>
</dbReference>
<dbReference type="Pfam" id="PF22525">
    <property type="entry name" value="H2TH_5"/>
    <property type="match status" value="1"/>
</dbReference>
<evidence type="ECO:0000256" key="4">
    <source>
        <dbReference type="ARBA" id="ARBA00022741"/>
    </source>
</evidence>
<accession>A0A6J6D4J2</accession>
<sequence length="301" mass="33676">MKNPPPSLDPQTRRRNAELAIAARRERSKIKSALKEGSLSMREIFDSSSAAAQRMRVIELLTSLPQMGPLRAESLMEKVGISRTRRIAGLGVRQRRELLTLVERNIPSKMLSTLGAMSSAFYGRLFVISGPGGVGKSTITQEVARFEDFFLSISVTTRPPRDGEQDGVHYHFVTRAEFEARIANNEFMEWAEFAGNLYGTLEEDVQRHRLAGKHVLLEIELQGARQVKEVHPEAVLVFISPPSWEELEGRIRGRGSDSDERIRERLAIAQEEMAAAKEFDHVLVNSEVAQVVSRLVALATS</sequence>
<gene>
    <name evidence="8" type="ORF">UFOPK1650_00006</name>
</gene>
<dbReference type="InterPro" id="IPR020590">
    <property type="entry name" value="Guanylate_kinase_CS"/>
</dbReference>
<dbReference type="Pfam" id="PF00625">
    <property type="entry name" value="Guanylate_kin"/>
    <property type="match status" value="1"/>
</dbReference>
<keyword evidence="4" id="KW-0547">Nucleotide-binding</keyword>
<dbReference type="InterPro" id="IPR008145">
    <property type="entry name" value="GK/Ca_channel_bsu"/>
</dbReference>
<dbReference type="AlphaFoldDB" id="A0A6J6D4J2"/>
<dbReference type="EC" id="2.7.4.8" evidence="2"/>
<dbReference type="GO" id="GO:0005829">
    <property type="term" value="C:cytosol"/>
    <property type="evidence" value="ECO:0007669"/>
    <property type="project" value="TreeGrafter"/>
</dbReference>
<dbReference type="Gene3D" id="3.30.63.10">
    <property type="entry name" value="Guanylate Kinase phosphate binding domain"/>
    <property type="match status" value="1"/>
</dbReference>
<dbReference type="PANTHER" id="PTHR23117">
    <property type="entry name" value="GUANYLATE KINASE-RELATED"/>
    <property type="match status" value="1"/>
</dbReference>
<name>A0A6J6D4J2_9ZZZZ</name>
<dbReference type="SMART" id="SM00072">
    <property type="entry name" value="GuKc"/>
    <property type="match status" value="1"/>
</dbReference>
<evidence type="ECO:0000256" key="3">
    <source>
        <dbReference type="ARBA" id="ARBA00022679"/>
    </source>
</evidence>
<evidence type="ECO:0000256" key="2">
    <source>
        <dbReference type="ARBA" id="ARBA00012961"/>
    </source>
</evidence>
<dbReference type="GO" id="GO:0004385">
    <property type="term" value="F:GMP kinase activity"/>
    <property type="evidence" value="ECO:0007669"/>
    <property type="project" value="UniProtKB-EC"/>
</dbReference>
<dbReference type="InterPro" id="IPR055201">
    <property type="entry name" value="IHF-like_H2TH"/>
</dbReference>
<evidence type="ECO:0000313" key="8">
    <source>
        <dbReference type="EMBL" id="CAB4558707.1"/>
    </source>
</evidence>
<dbReference type="InterPro" id="IPR047806">
    <property type="entry name" value="IHF_actinobact"/>
</dbReference>
<dbReference type="HAMAP" id="MF_00328">
    <property type="entry name" value="Guanylate_kinase"/>
    <property type="match status" value="1"/>
</dbReference>
<dbReference type="InterPro" id="IPR027417">
    <property type="entry name" value="P-loop_NTPase"/>
</dbReference>
<dbReference type="PROSITE" id="PS00856">
    <property type="entry name" value="GUANYLATE_KINASE_1"/>
    <property type="match status" value="1"/>
</dbReference>
<dbReference type="CDD" id="cd00071">
    <property type="entry name" value="GMPK"/>
    <property type="match status" value="1"/>
</dbReference>
<dbReference type="PANTHER" id="PTHR23117:SF13">
    <property type="entry name" value="GUANYLATE KINASE"/>
    <property type="match status" value="1"/>
</dbReference>
<reference evidence="8" key="1">
    <citation type="submission" date="2020-05" db="EMBL/GenBank/DDBJ databases">
        <authorList>
            <person name="Chiriac C."/>
            <person name="Salcher M."/>
            <person name="Ghai R."/>
            <person name="Kavagutti S V."/>
        </authorList>
    </citation>
    <scope>NUCLEOTIDE SEQUENCE</scope>
</reference>
<evidence type="ECO:0000256" key="1">
    <source>
        <dbReference type="ARBA" id="ARBA00005790"/>
    </source>
</evidence>
<evidence type="ECO:0000256" key="5">
    <source>
        <dbReference type="ARBA" id="ARBA00022777"/>
    </source>
</evidence>
<comment type="similarity">
    <text evidence="1">Belongs to the guanylate kinase family.</text>
</comment>
<evidence type="ECO:0000256" key="6">
    <source>
        <dbReference type="ARBA" id="ARBA00022840"/>
    </source>
</evidence>
<dbReference type="SUPFAM" id="SSF52540">
    <property type="entry name" value="P-loop containing nucleoside triphosphate hydrolases"/>
    <property type="match status" value="1"/>
</dbReference>
<dbReference type="PROSITE" id="PS50052">
    <property type="entry name" value="GUANYLATE_KINASE_2"/>
    <property type="match status" value="1"/>
</dbReference>
<dbReference type="InterPro" id="IPR017665">
    <property type="entry name" value="Guanylate_kinase"/>
</dbReference>
<dbReference type="NCBIfam" id="TIGR03263">
    <property type="entry name" value="guanyl_kin"/>
    <property type="match status" value="1"/>
</dbReference>
<dbReference type="GO" id="GO:0005524">
    <property type="term" value="F:ATP binding"/>
    <property type="evidence" value="ECO:0007669"/>
    <property type="project" value="UniProtKB-KW"/>
</dbReference>
<feature type="domain" description="Guanylate kinase-like" evidence="7">
    <location>
        <begin position="123"/>
        <end position="300"/>
    </location>
</feature>
<keyword evidence="3" id="KW-0808">Transferase</keyword>